<reference evidence="2 3" key="1">
    <citation type="submission" date="2014-04" db="EMBL/GenBank/DDBJ databases">
        <authorList>
            <consortium name="DOE Joint Genome Institute"/>
            <person name="Kuo A."/>
            <person name="Girlanda M."/>
            <person name="Perotto S."/>
            <person name="Kohler A."/>
            <person name="Nagy L.G."/>
            <person name="Floudas D."/>
            <person name="Copeland A."/>
            <person name="Barry K.W."/>
            <person name="Cichocki N."/>
            <person name="Veneault-Fourrey C."/>
            <person name="LaButti K."/>
            <person name="Lindquist E.A."/>
            <person name="Lipzen A."/>
            <person name="Lundell T."/>
            <person name="Morin E."/>
            <person name="Murat C."/>
            <person name="Sun H."/>
            <person name="Tunlid A."/>
            <person name="Henrissat B."/>
            <person name="Grigoriev I.V."/>
            <person name="Hibbett D.S."/>
            <person name="Martin F."/>
            <person name="Nordberg H.P."/>
            <person name="Cantor M.N."/>
            <person name="Hua S.X."/>
        </authorList>
    </citation>
    <scope>NUCLEOTIDE SEQUENCE [LARGE SCALE GENOMIC DNA]</scope>
    <source>
        <strain evidence="2 3">MUT 4182</strain>
    </source>
</reference>
<feature type="domain" description="DDE-1" evidence="1">
    <location>
        <begin position="62"/>
        <end position="215"/>
    </location>
</feature>
<dbReference type="GO" id="GO:0003677">
    <property type="term" value="F:DNA binding"/>
    <property type="evidence" value="ECO:0007669"/>
    <property type="project" value="TreeGrafter"/>
</dbReference>
<name>A0A0C3KF41_9AGAM</name>
<dbReference type="AlphaFoldDB" id="A0A0C3KF41"/>
<dbReference type="InterPro" id="IPR050863">
    <property type="entry name" value="CenT-Element_Derived"/>
</dbReference>
<dbReference type="Proteomes" id="UP000054248">
    <property type="component" value="Unassembled WGS sequence"/>
</dbReference>
<dbReference type="PANTHER" id="PTHR19303">
    <property type="entry name" value="TRANSPOSON"/>
    <property type="match status" value="1"/>
</dbReference>
<proteinExistence type="predicted"/>
<dbReference type="STRING" id="1051891.A0A0C3KF41"/>
<dbReference type="GO" id="GO:0005634">
    <property type="term" value="C:nucleus"/>
    <property type="evidence" value="ECO:0007669"/>
    <property type="project" value="TreeGrafter"/>
</dbReference>
<dbReference type="PANTHER" id="PTHR19303:SF74">
    <property type="entry name" value="POGO TRANSPOSABLE ELEMENT WITH KRAB DOMAIN"/>
    <property type="match status" value="1"/>
</dbReference>
<dbReference type="OrthoDB" id="2917041at2759"/>
<feature type="non-terminal residue" evidence="2">
    <location>
        <position position="258"/>
    </location>
</feature>
<dbReference type="Pfam" id="PF03184">
    <property type="entry name" value="DDE_1"/>
    <property type="match status" value="1"/>
</dbReference>
<dbReference type="InterPro" id="IPR004875">
    <property type="entry name" value="DDE_SF_endonuclease_dom"/>
</dbReference>
<evidence type="ECO:0000259" key="1">
    <source>
        <dbReference type="Pfam" id="PF03184"/>
    </source>
</evidence>
<organism evidence="2 3">
    <name type="scientific">Tulasnella calospora MUT 4182</name>
    <dbReference type="NCBI Taxonomy" id="1051891"/>
    <lineage>
        <taxon>Eukaryota</taxon>
        <taxon>Fungi</taxon>
        <taxon>Dikarya</taxon>
        <taxon>Basidiomycota</taxon>
        <taxon>Agaricomycotina</taxon>
        <taxon>Agaricomycetes</taxon>
        <taxon>Cantharellales</taxon>
        <taxon>Tulasnellaceae</taxon>
        <taxon>Tulasnella</taxon>
    </lineage>
</organism>
<accession>A0A0C3KF41</accession>
<evidence type="ECO:0000313" key="3">
    <source>
        <dbReference type="Proteomes" id="UP000054248"/>
    </source>
</evidence>
<dbReference type="EMBL" id="KN823188">
    <property type="protein sequence ID" value="KIO20093.1"/>
    <property type="molecule type" value="Genomic_DNA"/>
</dbReference>
<evidence type="ECO:0000313" key="2">
    <source>
        <dbReference type="EMBL" id="KIO20093.1"/>
    </source>
</evidence>
<protein>
    <recommendedName>
        <fullName evidence="1">DDE-1 domain-containing protein</fullName>
    </recommendedName>
</protein>
<reference evidence="3" key="2">
    <citation type="submission" date="2015-01" db="EMBL/GenBank/DDBJ databases">
        <title>Evolutionary Origins and Diversification of the Mycorrhizal Mutualists.</title>
        <authorList>
            <consortium name="DOE Joint Genome Institute"/>
            <consortium name="Mycorrhizal Genomics Consortium"/>
            <person name="Kohler A."/>
            <person name="Kuo A."/>
            <person name="Nagy L.G."/>
            <person name="Floudas D."/>
            <person name="Copeland A."/>
            <person name="Barry K.W."/>
            <person name="Cichocki N."/>
            <person name="Veneault-Fourrey C."/>
            <person name="LaButti K."/>
            <person name="Lindquist E.A."/>
            <person name="Lipzen A."/>
            <person name="Lundell T."/>
            <person name="Morin E."/>
            <person name="Murat C."/>
            <person name="Riley R."/>
            <person name="Ohm R."/>
            <person name="Sun H."/>
            <person name="Tunlid A."/>
            <person name="Henrissat B."/>
            <person name="Grigoriev I.V."/>
            <person name="Hibbett D.S."/>
            <person name="Martin F."/>
        </authorList>
    </citation>
    <scope>NUCLEOTIDE SEQUENCE [LARGE SCALE GENOMIC DNA]</scope>
    <source>
        <strain evidence="3">MUT 4182</strain>
    </source>
</reference>
<dbReference type="HOGENOM" id="CLU_013929_2_2_1"/>
<gene>
    <name evidence="2" type="ORF">M407DRAFT_81940</name>
</gene>
<keyword evidence="3" id="KW-1185">Reference proteome</keyword>
<sequence>MNPTAVKEYFDTVEELFAIHNPPDENILAMDEVGMNTGIFSRPLVIAQAGQRHQHLQRAGDRKITTVIETITGNGTTLRPTVIFKGTYRIVTVSPRGYTDNETGVDYIKDCHEQTKHLQGTRFLFLDGHRSHCTLQFLEFAVEHNIIVISTPPHTTHELQGLDVACFGALKIYWEQECREHLQTTGKPVNNNTFLQVYSRARARAFTQPTVRSAFCTTGIIPFRRELALRPDAMAPALETSVKGGFPNLLPSPVRAIV</sequence>